<dbReference type="AlphaFoldDB" id="B0E3V3"/>
<protein>
    <submittedName>
        <fullName evidence="2">Predicted protein</fullName>
    </submittedName>
</protein>
<evidence type="ECO:0000313" key="3">
    <source>
        <dbReference type="Proteomes" id="UP000001194"/>
    </source>
</evidence>
<dbReference type="RefSeq" id="XP_001890871.1">
    <property type="nucleotide sequence ID" value="XM_001890836.1"/>
</dbReference>
<name>B0E3V3_LACBS</name>
<dbReference type="KEGG" id="lbc:LACBIDRAFT_300221"/>
<sequence>MALNASAMTIPAEAMDYRSRKADDHRATGPTGVFLEMEWALDTDWYDRDASWRPFIPTKSDDSVEGTLSESGQDWFFDLGSSIPWEQGDSEGFIIPGPTRSAIDADLVLWSWLIDEITTHHPFPCDSARPRPYDQGILFQGFSSCEELQAAGAVAKRTAVDYLGFLTWWTVSISRWEADLDAPVADQIKSLRLERFRRRGVLVDLEQHWQEINVTNLLRHGVPIAYPWSPSLSCSPRFRSFAPRILQAYDERRISTGGEVHSTDFDDWSDEFAVIRQYDRFFQETCVKGRPDPDVRFDDDWDYYVVDFRGWSRRRIPISVAQEYYVLFASTVDRESQGTTVLFRRWEPLDNLTDGLPHFVGPTESSEDCSSFTRSSYEIRELHKYKHAPIPGERFDLEGRLILPLPLAGIPLNRMHPRKHGTRDELSLGAGRLLRLMVSNSRQRGSGFSDSDSASTSQSRPTSRISSTNRSRGRSASPRPQTYEQRRAGSTPITPAGRQRAIAKLEEECSMITYHGTIWSIPPNLDWDTSFYRDSILLFPDNRTLTRLRYWAACDPGISSMRQLLELAISRNMKFIMATSMSDLKTFKPITTPELSELTKRTYETGFQEEHLKDINGGAAFRDQYMGKLADILRRPQARALISMGGPTAWIAKRYGGPPMIQRFMDGPSTQVTVHHRGAVTSSPFYDEPLFHDQISAQEENLVHGFVPAENPEHHRWLFPTTEIMEDYCNHWRGEWTQGCDLIFHNIAKGLDRGTAKPLTRKGWKAYLHSPNHGTRRPAIVLTNSHFTRTDELLRDFPGGWHGRRIADIPIPIPFDSLDGN</sequence>
<dbReference type="EMBL" id="DS547270">
    <property type="protein sequence ID" value="EDQ98479.1"/>
    <property type="molecule type" value="Genomic_DNA"/>
</dbReference>
<evidence type="ECO:0000313" key="2">
    <source>
        <dbReference type="EMBL" id="EDQ98479.1"/>
    </source>
</evidence>
<organism evidence="3">
    <name type="scientific">Laccaria bicolor (strain S238N-H82 / ATCC MYA-4686)</name>
    <name type="common">Bicoloured deceiver</name>
    <name type="synonym">Laccaria laccata var. bicolor</name>
    <dbReference type="NCBI Taxonomy" id="486041"/>
    <lineage>
        <taxon>Eukaryota</taxon>
        <taxon>Fungi</taxon>
        <taxon>Dikarya</taxon>
        <taxon>Basidiomycota</taxon>
        <taxon>Agaricomycotina</taxon>
        <taxon>Agaricomycetes</taxon>
        <taxon>Agaricomycetidae</taxon>
        <taxon>Agaricales</taxon>
        <taxon>Agaricineae</taxon>
        <taxon>Hydnangiaceae</taxon>
        <taxon>Laccaria</taxon>
    </lineage>
</organism>
<proteinExistence type="predicted"/>
<keyword evidence="3" id="KW-1185">Reference proteome</keyword>
<dbReference type="InParanoid" id="B0E3V3"/>
<feature type="compositionally biased region" description="Low complexity" evidence="1">
    <location>
        <begin position="444"/>
        <end position="463"/>
    </location>
</feature>
<evidence type="ECO:0000256" key="1">
    <source>
        <dbReference type="SAM" id="MobiDB-lite"/>
    </source>
</evidence>
<gene>
    <name evidence="2" type="ORF">LACBIDRAFT_300221</name>
</gene>
<dbReference type="Proteomes" id="UP000001194">
    <property type="component" value="Unassembled WGS sequence"/>
</dbReference>
<dbReference type="OrthoDB" id="3059469at2759"/>
<reference evidence="2 3" key="1">
    <citation type="journal article" date="2008" name="Nature">
        <title>The genome of Laccaria bicolor provides insights into mycorrhizal symbiosis.</title>
        <authorList>
            <person name="Martin F."/>
            <person name="Aerts A."/>
            <person name="Ahren D."/>
            <person name="Brun A."/>
            <person name="Danchin E.G.J."/>
            <person name="Duchaussoy F."/>
            <person name="Gibon J."/>
            <person name="Kohler A."/>
            <person name="Lindquist E."/>
            <person name="Pereda V."/>
            <person name="Salamov A."/>
            <person name="Shapiro H.J."/>
            <person name="Wuyts J."/>
            <person name="Blaudez D."/>
            <person name="Buee M."/>
            <person name="Brokstein P."/>
            <person name="Canbaeck B."/>
            <person name="Cohen D."/>
            <person name="Courty P.E."/>
            <person name="Coutinho P.M."/>
            <person name="Delaruelle C."/>
            <person name="Detter J.C."/>
            <person name="Deveau A."/>
            <person name="DiFazio S."/>
            <person name="Duplessis S."/>
            <person name="Fraissinet-Tachet L."/>
            <person name="Lucic E."/>
            <person name="Frey-Klett P."/>
            <person name="Fourrey C."/>
            <person name="Feussner I."/>
            <person name="Gay G."/>
            <person name="Grimwood J."/>
            <person name="Hoegger P.J."/>
            <person name="Jain P."/>
            <person name="Kilaru S."/>
            <person name="Labbe J."/>
            <person name="Lin Y.C."/>
            <person name="Legue V."/>
            <person name="Le Tacon F."/>
            <person name="Marmeisse R."/>
            <person name="Melayah D."/>
            <person name="Montanini B."/>
            <person name="Muratet M."/>
            <person name="Nehls U."/>
            <person name="Niculita-Hirzel H."/>
            <person name="Oudot-Le Secq M.P."/>
            <person name="Peter M."/>
            <person name="Quesneville H."/>
            <person name="Rajashekar B."/>
            <person name="Reich M."/>
            <person name="Rouhier N."/>
            <person name="Schmutz J."/>
            <person name="Yin T."/>
            <person name="Chalot M."/>
            <person name="Henrissat B."/>
            <person name="Kuees U."/>
            <person name="Lucas S."/>
            <person name="Van de Peer Y."/>
            <person name="Podila G.K."/>
            <person name="Polle A."/>
            <person name="Pukkila P.J."/>
            <person name="Richardson P.M."/>
            <person name="Rouze P."/>
            <person name="Sanders I.R."/>
            <person name="Stajich J.E."/>
            <person name="Tunlid A."/>
            <person name="Tuskan G."/>
            <person name="Grigoriev I.V."/>
        </authorList>
    </citation>
    <scope>NUCLEOTIDE SEQUENCE [LARGE SCALE GENOMIC DNA]</scope>
    <source>
        <strain evidence="3">S238N-H82 / ATCC MYA-4686</strain>
    </source>
</reference>
<dbReference type="HOGENOM" id="CLU_016547_0_0_1"/>
<dbReference type="GeneID" id="6086526"/>
<feature type="region of interest" description="Disordered" evidence="1">
    <location>
        <begin position="442"/>
        <end position="499"/>
    </location>
</feature>
<accession>B0E3V3</accession>